<protein>
    <submittedName>
        <fullName evidence="2">Uncharacterized protein</fullName>
    </submittedName>
</protein>
<evidence type="ECO:0000313" key="4">
    <source>
        <dbReference type="Proteomes" id="UP000224607"/>
    </source>
</evidence>
<sequence length="59" mass="6823">MIGDFTLHLNHISRHLLVQKNHLFSILHNRSCDNVTNPIMQSIQHILLQAMNYGNNSTK</sequence>
<dbReference type="Proteomes" id="UP000198919">
    <property type="component" value="Unassembled WGS sequence"/>
</dbReference>
<dbReference type="AlphaFoldDB" id="A0A1I3LZV7"/>
<evidence type="ECO:0000313" key="1">
    <source>
        <dbReference type="EMBL" id="PHM45357.1"/>
    </source>
</evidence>
<gene>
    <name evidence="2" type="ORF">SAMN05421680_104124</name>
    <name evidence="1" type="ORF">Xmau_01007</name>
</gene>
<keyword evidence="4" id="KW-1185">Reference proteome</keyword>
<reference evidence="3" key="2">
    <citation type="submission" date="2016-10" db="EMBL/GenBank/DDBJ databases">
        <authorList>
            <person name="Varghese N."/>
            <person name="Submissions S."/>
        </authorList>
    </citation>
    <scope>NUCLEOTIDE SEQUENCE [LARGE SCALE GENOMIC DNA]</scope>
    <source>
        <strain evidence="3">DSM 17908</strain>
    </source>
</reference>
<evidence type="ECO:0000313" key="3">
    <source>
        <dbReference type="Proteomes" id="UP000198919"/>
    </source>
</evidence>
<proteinExistence type="predicted"/>
<dbReference type="EMBL" id="FORG01000004">
    <property type="protein sequence ID" value="SFI90309.1"/>
    <property type="molecule type" value="Genomic_DNA"/>
</dbReference>
<accession>A0A1I3LZV7</accession>
<dbReference type="EMBL" id="NITY01000002">
    <property type="protein sequence ID" value="PHM45357.1"/>
    <property type="molecule type" value="Genomic_DNA"/>
</dbReference>
<reference evidence="2" key="1">
    <citation type="submission" date="2016-10" db="EMBL/GenBank/DDBJ databases">
        <authorList>
            <person name="de Groot N.N."/>
        </authorList>
    </citation>
    <scope>NUCLEOTIDE SEQUENCE [LARGE SCALE GENOMIC DNA]</scope>
    <source>
        <strain evidence="2">DSM 17908</strain>
    </source>
</reference>
<reference evidence="1 4" key="3">
    <citation type="journal article" date="2017" name="Nat. Microbiol.">
        <title>Natural product diversity associated with the nematode symbionts Photorhabdus and Xenorhabdus.</title>
        <authorList>
            <person name="Tobias N.J."/>
            <person name="Wolff H."/>
            <person name="Djahanschiri B."/>
            <person name="Grundmann F."/>
            <person name="Kronenwerth M."/>
            <person name="Shi Y.M."/>
            <person name="Simonyi S."/>
            <person name="Grun P."/>
            <person name="Shapiro-Ilan D."/>
            <person name="Pidot S.J."/>
            <person name="Stinear T.P."/>
            <person name="Ebersberger I."/>
            <person name="Bode H.B."/>
        </authorList>
    </citation>
    <scope>NUCLEOTIDE SEQUENCE [LARGE SCALE GENOMIC DNA]</scope>
    <source>
        <strain evidence="1 4">DSM 17908</strain>
    </source>
</reference>
<dbReference type="STRING" id="351675.SAMN05421680_104124"/>
<evidence type="ECO:0000313" key="2">
    <source>
        <dbReference type="EMBL" id="SFI90309.1"/>
    </source>
</evidence>
<organism evidence="2 3">
    <name type="scientific">Xenorhabdus mauleonii</name>
    <dbReference type="NCBI Taxonomy" id="351675"/>
    <lineage>
        <taxon>Bacteria</taxon>
        <taxon>Pseudomonadati</taxon>
        <taxon>Pseudomonadota</taxon>
        <taxon>Gammaproteobacteria</taxon>
        <taxon>Enterobacterales</taxon>
        <taxon>Morganellaceae</taxon>
        <taxon>Xenorhabdus</taxon>
    </lineage>
</organism>
<name>A0A1I3LZV7_9GAMM</name>
<dbReference type="Proteomes" id="UP000224607">
    <property type="component" value="Unassembled WGS sequence"/>
</dbReference>